<accession>A0A212K2Z2</accession>
<evidence type="ECO:0000256" key="4">
    <source>
        <dbReference type="ARBA" id="ARBA00022692"/>
    </source>
</evidence>
<comment type="subcellular location">
    <subcellularLocation>
        <location evidence="1">Cell inner membrane</location>
        <topology evidence="1">Multi-pass membrane protein</topology>
    </subcellularLocation>
</comment>
<feature type="transmembrane region" description="Helical" evidence="7">
    <location>
        <begin position="363"/>
        <end position="390"/>
    </location>
</feature>
<feature type="transmembrane region" description="Helical" evidence="7">
    <location>
        <begin position="321"/>
        <end position="351"/>
    </location>
</feature>
<evidence type="ECO:0000256" key="3">
    <source>
        <dbReference type="ARBA" id="ARBA00022519"/>
    </source>
</evidence>
<keyword evidence="2" id="KW-1003">Cell membrane</keyword>
<feature type="transmembrane region" description="Helical" evidence="7">
    <location>
        <begin position="6"/>
        <end position="39"/>
    </location>
</feature>
<feature type="transmembrane region" description="Helical" evidence="7">
    <location>
        <begin position="281"/>
        <end position="301"/>
    </location>
</feature>
<reference evidence="9" key="1">
    <citation type="submission" date="2016-04" db="EMBL/GenBank/DDBJ databases">
        <authorList>
            <person name="Evans L.H."/>
            <person name="Alamgir A."/>
            <person name="Owens N."/>
            <person name="Weber N.D."/>
            <person name="Virtaneva K."/>
            <person name="Barbian K."/>
            <person name="Babar A."/>
            <person name="Rosenke K."/>
        </authorList>
    </citation>
    <scope>NUCLEOTIDE SEQUENCE</scope>
    <source>
        <strain evidence="9">86</strain>
    </source>
</reference>
<feature type="transmembrane region" description="Helical" evidence="7">
    <location>
        <begin position="410"/>
        <end position="430"/>
    </location>
</feature>
<gene>
    <name evidence="9" type="ORF">KL86DPRO_20590</name>
</gene>
<feature type="transmembrane region" description="Helical" evidence="7">
    <location>
        <begin position="226"/>
        <end position="244"/>
    </location>
</feature>
<dbReference type="InterPro" id="IPR004681">
    <property type="entry name" value="TRAP_DctM"/>
</dbReference>
<dbReference type="AlphaFoldDB" id="A0A212K2Z2"/>
<keyword evidence="5 7" id="KW-1133">Transmembrane helix</keyword>
<keyword evidence="6 7" id="KW-0472">Membrane</keyword>
<feature type="transmembrane region" description="Helical" evidence="7">
    <location>
        <begin position="250"/>
        <end position="269"/>
    </location>
</feature>
<sequence>MSWVTILLALILITMLLLGSGFYICVGISIASIAVLMLLGKLSLLQILSNVLWNTSTDFMMTAIPLFLLMGDILMESNLSGGFYRGLSKFLRFIPGGLLHSNIMGCGIFSAISGSSVACAAAIGGVAIPDQKKLGYFPRYIYGSLASGGTLGILIPPSIAMIIYCALTDSSVVMLFKCATVPGITLMLAYMGFIFFAALVKKDLFPKGAAGSTVADITTGEALKGVAPFFILIAAILGSIYGGIATATEAAAIGCVLSLVISRICGNLTKDSLVRAMKNTLCATSMILFITISAKLFSYVLTATGATREMVSWVSDLNLSYVGLLLVVYSIYIILGCFVESTAMLFLTLPVLYPILKSYDINLIWFGVVLVILVELGQITPPVGINLFVIKGVDPVDATLGEIVKGVIPYAALMLGFVAFLTVFPGYALLFY</sequence>
<dbReference type="PIRSF" id="PIRSF006066">
    <property type="entry name" value="HI0050"/>
    <property type="match status" value="1"/>
</dbReference>
<dbReference type="PANTHER" id="PTHR33362">
    <property type="entry name" value="SIALIC ACID TRAP TRANSPORTER PERMEASE PROTEIN SIAT-RELATED"/>
    <property type="match status" value="1"/>
</dbReference>
<evidence type="ECO:0000259" key="8">
    <source>
        <dbReference type="Pfam" id="PF06808"/>
    </source>
</evidence>
<evidence type="ECO:0000256" key="2">
    <source>
        <dbReference type="ARBA" id="ARBA00022475"/>
    </source>
</evidence>
<name>A0A212K2Z2_9DELT</name>
<dbReference type="GO" id="GO:0005886">
    <property type="term" value="C:plasma membrane"/>
    <property type="evidence" value="ECO:0007669"/>
    <property type="project" value="UniProtKB-SubCell"/>
</dbReference>
<feature type="transmembrane region" description="Helical" evidence="7">
    <location>
        <begin position="108"/>
        <end position="128"/>
    </location>
</feature>
<evidence type="ECO:0000256" key="5">
    <source>
        <dbReference type="ARBA" id="ARBA00022989"/>
    </source>
</evidence>
<feature type="transmembrane region" description="Helical" evidence="7">
    <location>
        <begin position="179"/>
        <end position="200"/>
    </location>
</feature>
<dbReference type="PANTHER" id="PTHR33362:SF5">
    <property type="entry name" value="C4-DICARBOXYLATE TRAP TRANSPORTER LARGE PERMEASE PROTEIN DCTM"/>
    <property type="match status" value="1"/>
</dbReference>
<feature type="domain" description="TRAP C4-dicarboxylate transport system permease DctM subunit" evidence="8">
    <location>
        <begin position="11"/>
        <end position="426"/>
    </location>
</feature>
<organism evidence="9">
    <name type="scientific">uncultured delta proteobacterium</name>
    <dbReference type="NCBI Taxonomy" id="34034"/>
    <lineage>
        <taxon>Bacteria</taxon>
        <taxon>Deltaproteobacteria</taxon>
        <taxon>environmental samples</taxon>
    </lineage>
</organism>
<dbReference type="NCBIfam" id="TIGR00786">
    <property type="entry name" value="dctM"/>
    <property type="match status" value="1"/>
</dbReference>
<evidence type="ECO:0000256" key="6">
    <source>
        <dbReference type="ARBA" id="ARBA00023136"/>
    </source>
</evidence>
<evidence type="ECO:0000256" key="1">
    <source>
        <dbReference type="ARBA" id="ARBA00004429"/>
    </source>
</evidence>
<keyword evidence="3" id="KW-0997">Cell inner membrane</keyword>
<dbReference type="EMBL" id="FLUQ01000002">
    <property type="protein sequence ID" value="SBW06026.1"/>
    <property type="molecule type" value="Genomic_DNA"/>
</dbReference>
<feature type="transmembrane region" description="Helical" evidence="7">
    <location>
        <begin position="140"/>
        <end position="167"/>
    </location>
</feature>
<dbReference type="Pfam" id="PF06808">
    <property type="entry name" value="DctM"/>
    <property type="match status" value="1"/>
</dbReference>
<keyword evidence="4 7" id="KW-0812">Transmembrane</keyword>
<proteinExistence type="predicted"/>
<dbReference type="InterPro" id="IPR010656">
    <property type="entry name" value="DctM"/>
</dbReference>
<dbReference type="GO" id="GO:0022857">
    <property type="term" value="F:transmembrane transporter activity"/>
    <property type="evidence" value="ECO:0007669"/>
    <property type="project" value="TreeGrafter"/>
</dbReference>
<evidence type="ECO:0000256" key="7">
    <source>
        <dbReference type="SAM" id="Phobius"/>
    </source>
</evidence>
<protein>
    <submittedName>
        <fullName evidence="9">TRAP transporter, DctM subunit</fullName>
    </submittedName>
</protein>
<evidence type="ECO:0000313" key="9">
    <source>
        <dbReference type="EMBL" id="SBW06026.1"/>
    </source>
</evidence>